<sequence>SLELHSSSNKPVQWQHKGYGKKLLLNAENIALDNGYNKISIISGVGVREYYRTFGYELDGPYMSKSLK</sequence>
<accession>X1TE30</accession>
<evidence type="ECO:0000256" key="3">
    <source>
        <dbReference type="ARBA" id="ARBA00022723"/>
    </source>
</evidence>
<evidence type="ECO:0000256" key="1">
    <source>
        <dbReference type="ARBA" id="ARBA00022485"/>
    </source>
</evidence>
<comment type="caution">
    <text evidence="7">The sequence shown here is derived from an EMBL/GenBank/DDBJ whole genome shotgun (WGS) entry which is preliminary data.</text>
</comment>
<name>X1TE30_9ZZZZ</name>
<dbReference type="PANTHER" id="PTHR11135">
    <property type="entry name" value="HISTONE ACETYLTRANSFERASE-RELATED"/>
    <property type="match status" value="1"/>
</dbReference>
<evidence type="ECO:0000256" key="4">
    <source>
        <dbReference type="ARBA" id="ARBA00023004"/>
    </source>
</evidence>
<proteinExistence type="predicted"/>
<gene>
    <name evidence="7" type="ORF">S12H4_48283</name>
</gene>
<protein>
    <recommendedName>
        <fullName evidence="6">N-acetyltransferase domain-containing protein</fullName>
    </recommendedName>
</protein>
<feature type="non-terminal residue" evidence="7">
    <location>
        <position position="1"/>
    </location>
</feature>
<evidence type="ECO:0000313" key="7">
    <source>
        <dbReference type="EMBL" id="GAJ03509.1"/>
    </source>
</evidence>
<dbReference type="CDD" id="cd04301">
    <property type="entry name" value="NAT_SF"/>
    <property type="match status" value="1"/>
</dbReference>
<dbReference type="AlphaFoldDB" id="X1TE30"/>
<organism evidence="7">
    <name type="scientific">marine sediment metagenome</name>
    <dbReference type="NCBI Taxonomy" id="412755"/>
    <lineage>
        <taxon>unclassified sequences</taxon>
        <taxon>metagenomes</taxon>
        <taxon>ecological metagenomes</taxon>
    </lineage>
</organism>
<dbReference type="GO" id="GO:0046872">
    <property type="term" value="F:metal ion binding"/>
    <property type="evidence" value="ECO:0007669"/>
    <property type="project" value="UniProtKB-KW"/>
</dbReference>
<keyword evidence="2" id="KW-0949">S-adenosyl-L-methionine</keyword>
<keyword evidence="1" id="KW-0004">4Fe-4S</keyword>
<dbReference type="GO" id="GO:0002926">
    <property type="term" value="P:tRNA wobble base 5-methoxycarbonylmethyl-2-thiouridinylation"/>
    <property type="evidence" value="ECO:0007669"/>
    <property type="project" value="TreeGrafter"/>
</dbReference>
<dbReference type="InterPro" id="IPR016181">
    <property type="entry name" value="Acyl_CoA_acyltransferase"/>
</dbReference>
<feature type="domain" description="N-acetyltransferase" evidence="6">
    <location>
        <begin position="14"/>
        <end position="56"/>
    </location>
</feature>
<keyword evidence="3" id="KW-0479">Metal-binding</keyword>
<dbReference type="InterPro" id="IPR000182">
    <property type="entry name" value="GNAT_dom"/>
</dbReference>
<evidence type="ECO:0000259" key="6">
    <source>
        <dbReference type="Pfam" id="PF00583"/>
    </source>
</evidence>
<dbReference type="SUPFAM" id="SSF55729">
    <property type="entry name" value="Acyl-CoA N-acyltransferases (Nat)"/>
    <property type="match status" value="1"/>
</dbReference>
<evidence type="ECO:0000256" key="5">
    <source>
        <dbReference type="ARBA" id="ARBA00023014"/>
    </source>
</evidence>
<dbReference type="InterPro" id="IPR039661">
    <property type="entry name" value="ELP3"/>
</dbReference>
<reference evidence="7" key="1">
    <citation type="journal article" date="2014" name="Front. Microbiol.">
        <title>High frequency of phylogenetically diverse reductive dehalogenase-homologous genes in deep subseafloor sedimentary metagenomes.</title>
        <authorList>
            <person name="Kawai M."/>
            <person name="Futagami T."/>
            <person name="Toyoda A."/>
            <person name="Takaki Y."/>
            <person name="Nishi S."/>
            <person name="Hori S."/>
            <person name="Arai W."/>
            <person name="Tsubouchi T."/>
            <person name="Morono Y."/>
            <person name="Uchiyama I."/>
            <person name="Ito T."/>
            <person name="Fujiyama A."/>
            <person name="Inagaki F."/>
            <person name="Takami H."/>
        </authorList>
    </citation>
    <scope>NUCLEOTIDE SEQUENCE</scope>
    <source>
        <strain evidence="7">Expedition CK06-06</strain>
    </source>
</reference>
<dbReference type="GO" id="GO:0016747">
    <property type="term" value="F:acyltransferase activity, transferring groups other than amino-acyl groups"/>
    <property type="evidence" value="ECO:0007669"/>
    <property type="project" value="InterPro"/>
</dbReference>
<dbReference type="PANTHER" id="PTHR11135:SF0">
    <property type="entry name" value="ELONGATOR COMPLEX PROTEIN 3"/>
    <property type="match status" value="1"/>
</dbReference>
<dbReference type="GO" id="GO:0005737">
    <property type="term" value="C:cytoplasm"/>
    <property type="evidence" value="ECO:0007669"/>
    <property type="project" value="TreeGrafter"/>
</dbReference>
<dbReference type="Pfam" id="PF00583">
    <property type="entry name" value="Acetyltransf_1"/>
    <property type="match status" value="1"/>
</dbReference>
<dbReference type="EMBL" id="BARW01030158">
    <property type="protein sequence ID" value="GAJ03509.1"/>
    <property type="molecule type" value="Genomic_DNA"/>
</dbReference>
<dbReference type="Gene3D" id="3.40.630.30">
    <property type="match status" value="1"/>
</dbReference>
<dbReference type="GO" id="GO:0051539">
    <property type="term" value="F:4 iron, 4 sulfur cluster binding"/>
    <property type="evidence" value="ECO:0007669"/>
    <property type="project" value="UniProtKB-KW"/>
</dbReference>
<evidence type="ECO:0000256" key="2">
    <source>
        <dbReference type="ARBA" id="ARBA00022691"/>
    </source>
</evidence>
<keyword evidence="5" id="KW-0411">Iron-sulfur</keyword>
<keyword evidence="4" id="KW-0408">Iron</keyword>